<dbReference type="AlphaFoldDB" id="A0A2A3X8N1"/>
<evidence type="ECO:0000313" key="2">
    <source>
        <dbReference type="EMBL" id="PCC19837.1"/>
    </source>
</evidence>
<feature type="domain" description="TarS/TarP linker" evidence="1">
    <location>
        <begin position="76"/>
        <end position="175"/>
    </location>
</feature>
<evidence type="ECO:0000313" key="3">
    <source>
        <dbReference type="Proteomes" id="UP000218377"/>
    </source>
</evidence>
<protein>
    <recommendedName>
        <fullName evidence="1">TarS/TarP linker domain-containing protein</fullName>
    </recommendedName>
</protein>
<sequence>MRDMLASLSPQKLFRRELLDRHGIRFPEGKVRLEDGIMVTRCYLASRRTAVTADYDYYFLHAREGGANISFERTSPIGYTDSVAKIASLIEHGHPDTDHAKQLVLDLYRRKVLRSYAPRRFRSMSSGRRRRWVAAHADFVEAHVPAEMDAHLNFPFRQRSQLVRARDEQGLLRLAGTEVALAATPLATVPELGENTLFFGLRLDRGSTYDDVRVLARSRANGAEVVAACGPGDRMFQVVLPRAQLDRLGPVLIDLYARLHRDGCDSPPRRIQAPEQGLPTGLSGARLYATVHGNLSIDQRRSDW</sequence>
<name>A0A2A3X8N1_BREAU</name>
<dbReference type="InterPro" id="IPR054028">
    <property type="entry name" value="TarS/TarP_linker"/>
</dbReference>
<reference evidence="2 3" key="1">
    <citation type="journal article" date="2017" name="Elife">
        <title>Extensive horizontal gene transfer in cheese-associated bacteria.</title>
        <authorList>
            <person name="Bonham K.S."/>
            <person name="Wolfe B.E."/>
            <person name="Dutton R.J."/>
        </authorList>
    </citation>
    <scope>NUCLEOTIDE SEQUENCE [LARGE SCALE GENOMIC DNA]</scope>
    <source>
        <strain evidence="2 3">JB5</strain>
    </source>
</reference>
<evidence type="ECO:0000259" key="1">
    <source>
        <dbReference type="Pfam" id="PF22181"/>
    </source>
</evidence>
<proteinExistence type="predicted"/>
<accession>A0A2A3X8N1</accession>
<dbReference type="Pfam" id="PF22181">
    <property type="entry name" value="TarS_linker"/>
    <property type="match status" value="1"/>
</dbReference>
<organism evidence="2 3">
    <name type="scientific">Brevibacterium aurantiacum</name>
    <dbReference type="NCBI Taxonomy" id="273384"/>
    <lineage>
        <taxon>Bacteria</taxon>
        <taxon>Bacillati</taxon>
        <taxon>Actinomycetota</taxon>
        <taxon>Actinomycetes</taxon>
        <taxon>Micrococcales</taxon>
        <taxon>Brevibacteriaceae</taxon>
        <taxon>Brevibacterium</taxon>
    </lineage>
</organism>
<gene>
    <name evidence="2" type="ORF">CIK79_16980</name>
</gene>
<dbReference type="EMBL" id="NRGX01000001">
    <property type="protein sequence ID" value="PCC19837.1"/>
    <property type="molecule type" value="Genomic_DNA"/>
</dbReference>
<dbReference type="Proteomes" id="UP000218377">
    <property type="component" value="Unassembled WGS sequence"/>
</dbReference>
<comment type="caution">
    <text evidence="2">The sequence shown here is derived from an EMBL/GenBank/DDBJ whole genome shotgun (WGS) entry which is preliminary data.</text>
</comment>